<gene>
    <name evidence="1" type="ORF">CDAR_454381</name>
</gene>
<sequence length="283" mass="31834">MDFGFHDDVLSLVLNIGTVFVSESIRHFKSTSTSEGGQIIETKSVEQTVLETLDDNVLFETATDAEIILNTCNDNILFDHVSDLECTTLDNLCIETNDFLETTADEIIAINYNDDDSVLLDINKDIDLKIDHVSTLLDNSVEDEKNICDIYENDLIDDSAIMTPPLNNDNHNDLCHVIGDAKPNLIPRDKEVLLDVMELENIMLDVGMLDAMDYKIQDQNVFLNHTPVQISQSKISKKVESFKKFIRKFKTGKPKDTTGPIHTVSSGRLKSKLGIPQRRKNGF</sequence>
<keyword evidence="2" id="KW-1185">Reference proteome</keyword>
<dbReference type="Proteomes" id="UP001054837">
    <property type="component" value="Unassembled WGS sequence"/>
</dbReference>
<name>A0AAV4V8L0_9ARAC</name>
<evidence type="ECO:0000313" key="2">
    <source>
        <dbReference type="Proteomes" id="UP001054837"/>
    </source>
</evidence>
<proteinExistence type="predicted"/>
<accession>A0AAV4V8L0</accession>
<reference evidence="1 2" key="1">
    <citation type="submission" date="2021-06" db="EMBL/GenBank/DDBJ databases">
        <title>Caerostris darwini draft genome.</title>
        <authorList>
            <person name="Kono N."/>
            <person name="Arakawa K."/>
        </authorList>
    </citation>
    <scope>NUCLEOTIDE SEQUENCE [LARGE SCALE GENOMIC DNA]</scope>
</reference>
<protein>
    <submittedName>
        <fullName evidence="1">Uncharacterized protein</fullName>
    </submittedName>
</protein>
<comment type="caution">
    <text evidence="1">The sequence shown here is derived from an EMBL/GenBank/DDBJ whole genome shotgun (WGS) entry which is preliminary data.</text>
</comment>
<evidence type="ECO:0000313" key="1">
    <source>
        <dbReference type="EMBL" id="GIY66033.1"/>
    </source>
</evidence>
<dbReference type="EMBL" id="BPLQ01012517">
    <property type="protein sequence ID" value="GIY66033.1"/>
    <property type="molecule type" value="Genomic_DNA"/>
</dbReference>
<dbReference type="AlphaFoldDB" id="A0AAV4V8L0"/>
<organism evidence="1 2">
    <name type="scientific">Caerostris darwini</name>
    <dbReference type="NCBI Taxonomy" id="1538125"/>
    <lineage>
        <taxon>Eukaryota</taxon>
        <taxon>Metazoa</taxon>
        <taxon>Ecdysozoa</taxon>
        <taxon>Arthropoda</taxon>
        <taxon>Chelicerata</taxon>
        <taxon>Arachnida</taxon>
        <taxon>Araneae</taxon>
        <taxon>Araneomorphae</taxon>
        <taxon>Entelegynae</taxon>
        <taxon>Araneoidea</taxon>
        <taxon>Araneidae</taxon>
        <taxon>Caerostris</taxon>
    </lineage>
</organism>